<reference evidence="2 3" key="1">
    <citation type="submission" date="2023-03" db="EMBL/GenBank/DDBJ databases">
        <title>High-quality genome of Scylla paramamosain provides insights in environmental adaptation.</title>
        <authorList>
            <person name="Zhang L."/>
        </authorList>
    </citation>
    <scope>NUCLEOTIDE SEQUENCE [LARGE SCALE GENOMIC DNA]</scope>
    <source>
        <strain evidence="2">LZ_2023a</strain>
        <tissue evidence="2">Muscle</tissue>
    </source>
</reference>
<evidence type="ECO:0000313" key="2">
    <source>
        <dbReference type="EMBL" id="KAK8406345.1"/>
    </source>
</evidence>
<dbReference type="Gene3D" id="3.30.70.270">
    <property type="match status" value="1"/>
</dbReference>
<comment type="caution">
    <text evidence="2">The sequence shown here is derived from an EMBL/GenBank/DDBJ whole genome shotgun (WGS) entry which is preliminary data.</text>
</comment>
<feature type="domain" description="Mutator-like transposase" evidence="1">
    <location>
        <begin position="160"/>
        <end position="211"/>
    </location>
</feature>
<dbReference type="Proteomes" id="UP001487740">
    <property type="component" value="Unassembled WGS sequence"/>
</dbReference>
<dbReference type="GO" id="GO:0071897">
    <property type="term" value="P:DNA biosynthetic process"/>
    <property type="evidence" value="ECO:0007669"/>
    <property type="project" value="UniProtKB-ARBA"/>
</dbReference>
<dbReference type="AlphaFoldDB" id="A0AAW0V277"/>
<keyword evidence="3" id="KW-1185">Reference proteome</keyword>
<proteinExistence type="predicted"/>
<sequence length="231" mass="25714">MAPDVALLDLRKAYLQVRVHRPLLPYQTVFFRGQRYCLTRLGFGISIAPMVMKAVVSEVLKQDNVIKEAASPYVNNIFLNEDFVTSGVVVNHLRQFGLECNPTQRVEKGARVLGLRVGGSRILQWRRDNDIKEAPVPLTRRSLFSLVGTEEPFDEWHAGHASECHLNHLGSSGAMASAAAVLMWERSLSYNLRYTTFISDGDSSTYIAVKNLNDGNGAHTGKNTKSPKRNA</sequence>
<dbReference type="Pfam" id="PF20700">
    <property type="entry name" value="Mutator"/>
    <property type="match status" value="1"/>
</dbReference>
<gene>
    <name evidence="2" type="ORF">O3P69_007208</name>
</gene>
<dbReference type="InterPro" id="IPR043502">
    <property type="entry name" value="DNA/RNA_pol_sf"/>
</dbReference>
<dbReference type="SUPFAM" id="SSF56672">
    <property type="entry name" value="DNA/RNA polymerases"/>
    <property type="match status" value="1"/>
</dbReference>
<evidence type="ECO:0000313" key="3">
    <source>
        <dbReference type="Proteomes" id="UP001487740"/>
    </source>
</evidence>
<accession>A0AAW0V277</accession>
<dbReference type="EMBL" id="JARAKH010000002">
    <property type="protein sequence ID" value="KAK8406345.1"/>
    <property type="molecule type" value="Genomic_DNA"/>
</dbReference>
<protein>
    <recommendedName>
        <fullName evidence="1">Mutator-like transposase domain-containing protein</fullName>
    </recommendedName>
</protein>
<name>A0AAW0V277_SCYPA</name>
<dbReference type="Gene3D" id="3.10.10.10">
    <property type="entry name" value="HIV Type 1 Reverse Transcriptase, subunit A, domain 1"/>
    <property type="match status" value="1"/>
</dbReference>
<dbReference type="InterPro" id="IPR049012">
    <property type="entry name" value="Mutator_transp_dom"/>
</dbReference>
<organism evidence="2 3">
    <name type="scientific">Scylla paramamosain</name>
    <name type="common">Mud crab</name>
    <dbReference type="NCBI Taxonomy" id="85552"/>
    <lineage>
        <taxon>Eukaryota</taxon>
        <taxon>Metazoa</taxon>
        <taxon>Ecdysozoa</taxon>
        <taxon>Arthropoda</taxon>
        <taxon>Crustacea</taxon>
        <taxon>Multicrustacea</taxon>
        <taxon>Malacostraca</taxon>
        <taxon>Eumalacostraca</taxon>
        <taxon>Eucarida</taxon>
        <taxon>Decapoda</taxon>
        <taxon>Pleocyemata</taxon>
        <taxon>Brachyura</taxon>
        <taxon>Eubrachyura</taxon>
        <taxon>Portunoidea</taxon>
        <taxon>Portunidae</taxon>
        <taxon>Portuninae</taxon>
        <taxon>Scylla</taxon>
    </lineage>
</organism>
<evidence type="ECO:0000259" key="1">
    <source>
        <dbReference type="Pfam" id="PF20700"/>
    </source>
</evidence>
<dbReference type="InterPro" id="IPR043128">
    <property type="entry name" value="Rev_trsase/Diguanyl_cyclase"/>
</dbReference>